<proteinExistence type="inferred from homology"/>
<dbReference type="CDD" id="cd03786">
    <property type="entry name" value="GTB_UDP-GlcNAc_2-Epimerase"/>
    <property type="match status" value="1"/>
</dbReference>
<evidence type="ECO:0000259" key="5">
    <source>
        <dbReference type="Pfam" id="PF02350"/>
    </source>
</evidence>
<dbReference type="InterPro" id="IPR029767">
    <property type="entry name" value="WecB-like"/>
</dbReference>
<gene>
    <name evidence="6" type="ORF">ENG63_09995</name>
</gene>
<dbReference type="GO" id="GO:0008761">
    <property type="term" value="F:UDP-N-acetylglucosamine 2-epimerase activity"/>
    <property type="evidence" value="ECO:0007669"/>
    <property type="project" value="UniProtKB-EC"/>
</dbReference>
<dbReference type="SUPFAM" id="SSF53756">
    <property type="entry name" value="UDP-Glycosyltransferase/glycogen phosphorylase"/>
    <property type="match status" value="1"/>
</dbReference>
<dbReference type="AlphaFoldDB" id="A0A7C0YBC2"/>
<accession>A0A7C0YBC2</accession>
<keyword evidence="1 4" id="KW-0413">Isomerase</keyword>
<dbReference type="EC" id="5.1.3.14" evidence="3"/>
<evidence type="ECO:0000313" key="6">
    <source>
        <dbReference type="EMBL" id="HDD45172.1"/>
    </source>
</evidence>
<dbReference type="EMBL" id="DRBS01000368">
    <property type="protein sequence ID" value="HDD45172.1"/>
    <property type="molecule type" value="Genomic_DNA"/>
</dbReference>
<protein>
    <recommendedName>
        <fullName evidence="3">UDP-N-acetylglucosamine 2-epimerase (non-hydrolyzing)</fullName>
        <ecNumber evidence="3">5.1.3.14</ecNumber>
    </recommendedName>
</protein>
<name>A0A7C0YBC2_DESA2</name>
<evidence type="ECO:0000256" key="1">
    <source>
        <dbReference type="ARBA" id="ARBA00023235"/>
    </source>
</evidence>
<organism evidence="6">
    <name type="scientific">Desulfofervidus auxilii</name>
    <dbReference type="NCBI Taxonomy" id="1621989"/>
    <lineage>
        <taxon>Bacteria</taxon>
        <taxon>Pseudomonadati</taxon>
        <taxon>Thermodesulfobacteriota</taxon>
        <taxon>Candidatus Desulfofervidia</taxon>
        <taxon>Candidatus Desulfofervidales</taxon>
        <taxon>Candidatus Desulfofervidaceae</taxon>
        <taxon>Candidatus Desulfofervidus</taxon>
    </lineage>
</organism>
<reference evidence="6" key="1">
    <citation type="journal article" date="2020" name="mSystems">
        <title>Genome- and Community-Level Interaction Insights into Carbon Utilization and Element Cycling Functions of Hydrothermarchaeota in Hydrothermal Sediment.</title>
        <authorList>
            <person name="Zhou Z."/>
            <person name="Liu Y."/>
            <person name="Xu W."/>
            <person name="Pan J."/>
            <person name="Luo Z.H."/>
            <person name="Li M."/>
        </authorList>
    </citation>
    <scope>NUCLEOTIDE SEQUENCE [LARGE SCALE GENOMIC DNA]</scope>
    <source>
        <strain evidence="6">HyVt-233</strain>
    </source>
</reference>
<dbReference type="Gene3D" id="3.40.50.2000">
    <property type="entry name" value="Glycogen Phosphorylase B"/>
    <property type="match status" value="2"/>
</dbReference>
<dbReference type="NCBIfam" id="TIGR00236">
    <property type="entry name" value="wecB"/>
    <property type="match status" value="1"/>
</dbReference>
<evidence type="ECO:0000256" key="2">
    <source>
        <dbReference type="ARBA" id="ARBA00038209"/>
    </source>
</evidence>
<dbReference type="Proteomes" id="UP000886289">
    <property type="component" value="Unassembled WGS sequence"/>
</dbReference>
<dbReference type="PANTHER" id="PTHR43174">
    <property type="entry name" value="UDP-N-ACETYLGLUCOSAMINE 2-EPIMERASE"/>
    <property type="match status" value="1"/>
</dbReference>
<evidence type="ECO:0000256" key="4">
    <source>
        <dbReference type="RuleBase" id="RU003513"/>
    </source>
</evidence>
<dbReference type="PANTHER" id="PTHR43174:SF2">
    <property type="entry name" value="UDP-N-ACETYLGLUCOSAMINE 2-EPIMERASE"/>
    <property type="match status" value="1"/>
</dbReference>
<feature type="domain" description="UDP-N-acetylglucosamine 2-epimerase" evidence="5">
    <location>
        <begin position="22"/>
        <end position="370"/>
    </location>
</feature>
<sequence>MRVLFVFGTRPEAIKLAPVIRKFQSEPNFKTEICITSQHTEMLNQVLDFFEIVPDYNLQVMEKEQTLTTLTCKVLQRFEDILLISKPDVVFVQGDTTSAFTSALVSFYYKILVAHVEAGLRTFNKFAPFPEEINRVLISHLADFHFCPTLKAKENLIKEGIKNDKIFVVGNTVIDALMETLKIIRNKNLERDYKEKFNFINFSKKLILVTAHRRENFGKPLEEICLALKELALSFKEELQIVFPVHLNPKVTKTVKEILGNLPNLYLLSPLSYPVLIWLMGKSYFILTDSGGIQEEAPILGKPILVMRNLTERPEVVSEGIAKVVGTKKENILKEAAELIINENKYKKMAKISYIYGYGQASEKISTIIKNNSRKEVSLNEDKF</sequence>
<dbReference type="Pfam" id="PF02350">
    <property type="entry name" value="Epimerase_2"/>
    <property type="match status" value="1"/>
</dbReference>
<evidence type="ECO:0000256" key="3">
    <source>
        <dbReference type="ARBA" id="ARBA00038858"/>
    </source>
</evidence>
<comment type="similarity">
    <text evidence="2 4">Belongs to the UDP-N-acetylglucosamine 2-epimerase family.</text>
</comment>
<dbReference type="InterPro" id="IPR003331">
    <property type="entry name" value="UDP_GlcNAc_Epimerase_2_dom"/>
</dbReference>
<comment type="caution">
    <text evidence="6">The sequence shown here is derived from an EMBL/GenBank/DDBJ whole genome shotgun (WGS) entry which is preliminary data.</text>
</comment>